<keyword evidence="7 10" id="KW-0949">S-adenosyl-L-methionine</keyword>
<evidence type="ECO:0000256" key="4">
    <source>
        <dbReference type="ARBA" id="ARBA00022552"/>
    </source>
</evidence>
<dbReference type="SUPFAM" id="SSF88697">
    <property type="entry name" value="PUA domain-like"/>
    <property type="match status" value="1"/>
</dbReference>
<evidence type="ECO:0000259" key="11">
    <source>
        <dbReference type="Pfam" id="PF04452"/>
    </source>
</evidence>
<organism evidence="13">
    <name type="scientific">Thermomicrobium roseum</name>
    <dbReference type="NCBI Taxonomy" id="500"/>
    <lineage>
        <taxon>Bacteria</taxon>
        <taxon>Pseudomonadati</taxon>
        <taxon>Thermomicrobiota</taxon>
        <taxon>Thermomicrobia</taxon>
        <taxon>Thermomicrobiales</taxon>
        <taxon>Thermomicrobiaceae</taxon>
        <taxon>Thermomicrobium</taxon>
    </lineage>
</organism>
<comment type="similarity">
    <text evidence="2 10">Belongs to the RNA methyltransferase RsmE family.</text>
</comment>
<evidence type="ECO:0000256" key="2">
    <source>
        <dbReference type="ARBA" id="ARBA00005528"/>
    </source>
</evidence>
<comment type="subcellular location">
    <subcellularLocation>
        <location evidence="1 10">Cytoplasm</location>
    </subcellularLocation>
</comment>
<dbReference type="Gene3D" id="3.40.1280.10">
    <property type="match status" value="1"/>
</dbReference>
<dbReference type="Pfam" id="PF04452">
    <property type="entry name" value="Methyltrans_RNA"/>
    <property type="match status" value="1"/>
</dbReference>
<evidence type="ECO:0000256" key="6">
    <source>
        <dbReference type="ARBA" id="ARBA00022679"/>
    </source>
</evidence>
<dbReference type="NCBIfam" id="TIGR00046">
    <property type="entry name" value="RsmE family RNA methyltransferase"/>
    <property type="match status" value="1"/>
</dbReference>
<dbReference type="PANTHER" id="PTHR30027:SF3">
    <property type="entry name" value="16S RRNA (URACIL(1498)-N(3))-METHYLTRANSFERASE"/>
    <property type="match status" value="1"/>
</dbReference>
<dbReference type="InterPro" id="IPR006700">
    <property type="entry name" value="RsmE"/>
</dbReference>
<evidence type="ECO:0000259" key="12">
    <source>
        <dbReference type="Pfam" id="PF20260"/>
    </source>
</evidence>
<dbReference type="PIRSF" id="PIRSF015601">
    <property type="entry name" value="MTase_slr0722"/>
    <property type="match status" value="1"/>
</dbReference>
<dbReference type="EMBL" id="DSJL01000007">
    <property type="protein sequence ID" value="HEF64533.1"/>
    <property type="molecule type" value="Genomic_DNA"/>
</dbReference>
<comment type="catalytic activity">
    <reaction evidence="9 10">
        <text>uridine(1498) in 16S rRNA + S-adenosyl-L-methionine = N(3)-methyluridine(1498) in 16S rRNA + S-adenosyl-L-homocysteine + H(+)</text>
        <dbReference type="Rhea" id="RHEA:42920"/>
        <dbReference type="Rhea" id="RHEA-COMP:10283"/>
        <dbReference type="Rhea" id="RHEA-COMP:10284"/>
        <dbReference type="ChEBI" id="CHEBI:15378"/>
        <dbReference type="ChEBI" id="CHEBI:57856"/>
        <dbReference type="ChEBI" id="CHEBI:59789"/>
        <dbReference type="ChEBI" id="CHEBI:65315"/>
        <dbReference type="ChEBI" id="CHEBI:74502"/>
        <dbReference type="EC" id="2.1.1.193"/>
    </reaction>
</comment>
<evidence type="ECO:0000256" key="1">
    <source>
        <dbReference type="ARBA" id="ARBA00004496"/>
    </source>
</evidence>
<gene>
    <name evidence="13" type="ORF">ENP47_02845</name>
</gene>
<evidence type="ECO:0000256" key="8">
    <source>
        <dbReference type="ARBA" id="ARBA00025699"/>
    </source>
</evidence>
<evidence type="ECO:0000313" key="13">
    <source>
        <dbReference type="EMBL" id="HEF64533.1"/>
    </source>
</evidence>
<dbReference type="AlphaFoldDB" id="A0A7C1FQ78"/>
<dbReference type="InterPro" id="IPR029026">
    <property type="entry name" value="tRNA_m1G_MTases_N"/>
</dbReference>
<dbReference type="EC" id="2.1.1.193" evidence="10"/>
<name>A0A7C1FQ78_THERO</name>
<dbReference type="NCBIfam" id="NF008692">
    <property type="entry name" value="PRK11713.1-5"/>
    <property type="match status" value="1"/>
</dbReference>
<dbReference type="Pfam" id="PF20260">
    <property type="entry name" value="PUA_4"/>
    <property type="match status" value="1"/>
</dbReference>
<feature type="domain" description="Ribosomal RNA small subunit methyltransferase E methyltransferase" evidence="11">
    <location>
        <begin position="79"/>
        <end position="239"/>
    </location>
</feature>
<dbReference type="GO" id="GO:0070475">
    <property type="term" value="P:rRNA base methylation"/>
    <property type="evidence" value="ECO:0007669"/>
    <property type="project" value="TreeGrafter"/>
</dbReference>
<proteinExistence type="inferred from homology"/>
<dbReference type="CDD" id="cd18084">
    <property type="entry name" value="RsmE-like"/>
    <property type="match status" value="1"/>
</dbReference>
<dbReference type="GO" id="GO:0070042">
    <property type="term" value="F:rRNA (uridine-N3-)-methyltransferase activity"/>
    <property type="evidence" value="ECO:0007669"/>
    <property type="project" value="TreeGrafter"/>
</dbReference>
<evidence type="ECO:0000256" key="7">
    <source>
        <dbReference type="ARBA" id="ARBA00022691"/>
    </source>
</evidence>
<evidence type="ECO:0000256" key="3">
    <source>
        <dbReference type="ARBA" id="ARBA00022490"/>
    </source>
</evidence>
<dbReference type="GO" id="GO:0005737">
    <property type="term" value="C:cytoplasm"/>
    <property type="evidence" value="ECO:0007669"/>
    <property type="project" value="UniProtKB-SubCell"/>
</dbReference>
<evidence type="ECO:0000256" key="9">
    <source>
        <dbReference type="ARBA" id="ARBA00047944"/>
    </source>
</evidence>
<keyword evidence="5 10" id="KW-0489">Methyltransferase</keyword>
<accession>A0A7C1FQ78</accession>
<feature type="domain" description="Ribosomal RNA small subunit methyltransferase E PUA-like" evidence="12">
    <location>
        <begin position="30"/>
        <end position="68"/>
    </location>
</feature>
<comment type="caution">
    <text evidence="13">The sequence shown here is derived from an EMBL/GenBank/DDBJ whole genome shotgun (WGS) entry which is preliminary data.</text>
</comment>
<protein>
    <recommendedName>
        <fullName evidence="10">Ribosomal RNA small subunit methyltransferase E</fullName>
        <ecNumber evidence="10">2.1.1.193</ecNumber>
    </recommendedName>
</protein>
<evidence type="ECO:0000256" key="10">
    <source>
        <dbReference type="PIRNR" id="PIRNR015601"/>
    </source>
</evidence>
<dbReference type="PANTHER" id="PTHR30027">
    <property type="entry name" value="RIBOSOMAL RNA SMALL SUBUNIT METHYLTRANSFERASE E"/>
    <property type="match status" value="1"/>
</dbReference>
<keyword evidence="3 10" id="KW-0963">Cytoplasm</keyword>
<keyword evidence="6 10" id="KW-0808">Transferase</keyword>
<dbReference type="InterPro" id="IPR029028">
    <property type="entry name" value="Alpha/beta_knot_MTases"/>
</dbReference>
<comment type="function">
    <text evidence="8 10">Specifically methylates the N3 position of the uracil ring of uridine 1498 (m3U1498) in 16S rRNA. Acts on the fully assembled 30S ribosomal subunit.</text>
</comment>
<dbReference type="InterPro" id="IPR015947">
    <property type="entry name" value="PUA-like_sf"/>
</dbReference>
<evidence type="ECO:0000256" key="5">
    <source>
        <dbReference type="ARBA" id="ARBA00022603"/>
    </source>
</evidence>
<keyword evidence="4 10" id="KW-0698">rRNA processing</keyword>
<dbReference type="SUPFAM" id="SSF75217">
    <property type="entry name" value="alpha/beta knot"/>
    <property type="match status" value="1"/>
</dbReference>
<sequence>MSRCGHRFYIPTTLDVGRTLELPERISRQLARVLRLRPGDSIVLFDGRGVDFVAELQSVQPDRALAVIRSAQPSRPLPAPPITLLQALLRHDHFDLVIEKATELGVVRIVPLRTQRVVVHLDERSTAHRLARWQRIASEASEQCGRGVLPDITAPCSLRDALGLVAAHRLVVFWEGPDAPSIVRDEFDRTVPVAVAIGPEGGWAAEEIEFLRHHGAELRSLGPLILRAETAAIAGVAAIRARTEDEVPGLTTPPVLGEPRASASD</sequence>
<dbReference type="InterPro" id="IPR046887">
    <property type="entry name" value="RsmE_PUA-like"/>
</dbReference>
<dbReference type="InterPro" id="IPR046886">
    <property type="entry name" value="RsmE_MTase_dom"/>
</dbReference>
<reference evidence="13" key="1">
    <citation type="journal article" date="2020" name="mSystems">
        <title>Genome- and Community-Level Interaction Insights into Carbon Utilization and Element Cycling Functions of Hydrothermarchaeota in Hydrothermal Sediment.</title>
        <authorList>
            <person name="Zhou Z."/>
            <person name="Liu Y."/>
            <person name="Xu W."/>
            <person name="Pan J."/>
            <person name="Luo Z.H."/>
            <person name="Li M."/>
        </authorList>
    </citation>
    <scope>NUCLEOTIDE SEQUENCE [LARGE SCALE GENOMIC DNA]</scope>
    <source>
        <strain evidence="13">SpSt-222</strain>
    </source>
</reference>